<protein>
    <submittedName>
        <fullName evidence="1">Uncharacterized protein</fullName>
    </submittedName>
</protein>
<dbReference type="Proteomes" id="UP000308600">
    <property type="component" value="Unassembled WGS sequence"/>
</dbReference>
<gene>
    <name evidence="1" type="ORF">BDN72DRAFT_734932</name>
</gene>
<organism evidence="1 2">
    <name type="scientific">Pluteus cervinus</name>
    <dbReference type="NCBI Taxonomy" id="181527"/>
    <lineage>
        <taxon>Eukaryota</taxon>
        <taxon>Fungi</taxon>
        <taxon>Dikarya</taxon>
        <taxon>Basidiomycota</taxon>
        <taxon>Agaricomycotina</taxon>
        <taxon>Agaricomycetes</taxon>
        <taxon>Agaricomycetidae</taxon>
        <taxon>Agaricales</taxon>
        <taxon>Pluteineae</taxon>
        <taxon>Pluteaceae</taxon>
        <taxon>Pluteus</taxon>
    </lineage>
</organism>
<evidence type="ECO:0000313" key="2">
    <source>
        <dbReference type="Proteomes" id="UP000308600"/>
    </source>
</evidence>
<dbReference type="EMBL" id="ML208395">
    <property type="protein sequence ID" value="TFK66745.1"/>
    <property type="molecule type" value="Genomic_DNA"/>
</dbReference>
<feature type="non-terminal residue" evidence="1">
    <location>
        <position position="1"/>
    </location>
</feature>
<name>A0ACD3ALV9_9AGAR</name>
<keyword evidence="2" id="KW-1185">Reference proteome</keyword>
<accession>A0ACD3ALV9</accession>
<proteinExistence type="predicted"/>
<feature type="non-terminal residue" evidence="1">
    <location>
        <position position="147"/>
    </location>
</feature>
<sequence length="147" mass="16844">SAVRINICWFLSLILSLSAVLVGVLCLQWLREYERPVATSFEDKLRYRQVRYNGLIAWKVPRIITFLPVLLQIALILFFAGVVDLLWVRNHAVAIAVLVPIACVIFFLLATSLLPVFQVLGIRQDITRVSKMAQCPYKSPLSWLIYR</sequence>
<evidence type="ECO:0000313" key="1">
    <source>
        <dbReference type="EMBL" id="TFK66745.1"/>
    </source>
</evidence>
<reference evidence="1 2" key="1">
    <citation type="journal article" date="2019" name="Nat. Ecol. Evol.">
        <title>Megaphylogeny resolves global patterns of mushroom evolution.</title>
        <authorList>
            <person name="Varga T."/>
            <person name="Krizsan K."/>
            <person name="Foldi C."/>
            <person name="Dima B."/>
            <person name="Sanchez-Garcia M."/>
            <person name="Sanchez-Ramirez S."/>
            <person name="Szollosi G.J."/>
            <person name="Szarkandi J.G."/>
            <person name="Papp V."/>
            <person name="Albert L."/>
            <person name="Andreopoulos W."/>
            <person name="Angelini C."/>
            <person name="Antonin V."/>
            <person name="Barry K.W."/>
            <person name="Bougher N.L."/>
            <person name="Buchanan P."/>
            <person name="Buyck B."/>
            <person name="Bense V."/>
            <person name="Catcheside P."/>
            <person name="Chovatia M."/>
            <person name="Cooper J."/>
            <person name="Damon W."/>
            <person name="Desjardin D."/>
            <person name="Finy P."/>
            <person name="Geml J."/>
            <person name="Haridas S."/>
            <person name="Hughes K."/>
            <person name="Justo A."/>
            <person name="Karasinski D."/>
            <person name="Kautmanova I."/>
            <person name="Kiss B."/>
            <person name="Kocsube S."/>
            <person name="Kotiranta H."/>
            <person name="LaButti K.M."/>
            <person name="Lechner B.E."/>
            <person name="Liimatainen K."/>
            <person name="Lipzen A."/>
            <person name="Lukacs Z."/>
            <person name="Mihaltcheva S."/>
            <person name="Morgado L.N."/>
            <person name="Niskanen T."/>
            <person name="Noordeloos M.E."/>
            <person name="Ohm R.A."/>
            <person name="Ortiz-Santana B."/>
            <person name="Ovrebo C."/>
            <person name="Racz N."/>
            <person name="Riley R."/>
            <person name="Savchenko A."/>
            <person name="Shiryaev A."/>
            <person name="Soop K."/>
            <person name="Spirin V."/>
            <person name="Szebenyi C."/>
            <person name="Tomsovsky M."/>
            <person name="Tulloss R.E."/>
            <person name="Uehling J."/>
            <person name="Grigoriev I.V."/>
            <person name="Vagvolgyi C."/>
            <person name="Papp T."/>
            <person name="Martin F.M."/>
            <person name="Miettinen O."/>
            <person name="Hibbett D.S."/>
            <person name="Nagy L.G."/>
        </authorList>
    </citation>
    <scope>NUCLEOTIDE SEQUENCE [LARGE SCALE GENOMIC DNA]</scope>
    <source>
        <strain evidence="1 2">NL-1719</strain>
    </source>
</reference>